<keyword evidence="13" id="KW-0732">Signal</keyword>
<comment type="subcellular location">
    <subcellularLocation>
        <location evidence="1 11">Cell outer membrane</location>
        <topology evidence="1 11">Multi-pass membrane protein</topology>
    </subcellularLocation>
</comment>
<reference evidence="16" key="1">
    <citation type="submission" date="2019-10" db="EMBL/GenBank/DDBJ databases">
        <title>Draft genome sequence of Panacibacter sp. KCS-6.</title>
        <authorList>
            <person name="Yim K.J."/>
        </authorList>
    </citation>
    <scope>NUCLEOTIDE SEQUENCE</scope>
    <source>
        <strain evidence="16">KCS-6</strain>
    </source>
</reference>
<dbReference type="RefSeq" id="WP_171608894.1">
    <property type="nucleotide sequence ID" value="NZ_WHPF01000011.1"/>
</dbReference>
<dbReference type="InterPro" id="IPR012910">
    <property type="entry name" value="Plug_dom"/>
</dbReference>
<evidence type="ECO:0000256" key="2">
    <source>
        <dbReference type="ARBA" id="ARBA00022448"/>
    </source>
</evidence>
<keyword evidence="2 11" id="KW-0813">Transport</keyword>
<dbReference type="Pfam" id="PF07715">
    <property type="entry name" value="Plug"/>
    <property type="match status" value="1"/>
</dbReference>
<dbReference type="Gene3D" id="2.60.40.1120">
    <property type="entry name" value="Carboxypeptidase-like, regulatory domain"/>
    <property type="match status" value="1"/>
</dbReference>
<keyword evidence="7" id="KW-0406">Ion transport</keyword>
<feature type="chain" id="PRO_5035280444" evidence="13">
    <location>
        <begin position="22"/>
        <end position="787"/>
    </location>
</feature>
<keyword evidence="16" id="KW-0675">Receptor</keyword>
<dbReference type="Pfam" id="PF00593">
    <property type="entry name" value="TonB_dep_Rec_b-barrel"/>
    <property type="match status" value="1"/>
</dbReference>
<proteinExistence type="inferred from homology"/>
<evidence type="ECO:0000313" key="16">
    <source>
        <dbReference type="EMBL" id="NNV56958.1"/>
    </source>
</evidence>
<dbReference type="EMBL" id="WHPF01000011">
    <property type="protein sequence ID" value="NNV56958.1"/>
    <property type="molecule type" value="Genomic_DNA"/>
</dbReference>
<keyword evidence="3 11" id="KW-1134">Transmembrane beta strand</keyword>
<comment type="caution">
    <text evidence="16">The sequence shown here is derived from an EMBL/GenBank/DDBJ whole genome shotgun (WGS) entry which is preliminary data.</text>
</comment>
<evidence type="ECO:0000256" key="4">
    <source>
        <dbReference type="ARBA" id="ARBA00022496"/>
    </source>
</evidence>
<evidence type="ECO:0000256" key="9">
    <source>
        <dbReference type="ARBA" id="ARBA00023136"/>
    </source>
</evidence>
<gene>
    <name evidence="16" type="ORF">GD597_15910</name>
</gene>
<dbReference type="Proteomes" id="UP000598971">
    <property type="component" value="Unassembled WGS sequence"/>
</dbReference>
<evidence type="ECO:0000256" key="12">
    <source>
        <dbReference type="RuleBase" id="RU003357"/>
    </source>
</evidence>
<dbReference type="SUPFAM" id="SSF56935">
    <property type="entry name" value="Porins"/>
    <property type="match status" value="1"/>
</dbReference>
<feature type="signal peptide" evidence="13">
    <location>
        <begin position="1"/>
        <end position="21"/>
    </location>
</feature>
<name>A0A8J8JUE9_9BACT</name>
<dbReference type="InterPro" id="IPR036942">
    <property type="entry name" value="Beta-barrel_TonB_sf"/>
</dbReference>
<evidence type="ECO:0000256" key="3">
    <source>
        <dbReference type="ARBA" id="ARBA00022452"/>
    </source>
</evidence>
<dbReference type="SUPFAM" id="SSF49464">
    <property type="entry name" value="Carboxypeptidase regulatory domain-like"/>
    <property type="match status" value="1"/>
</dbReference>
<keyword evidence="9 11" id="KW-0472">Membrane</keyword>
<protein>
    <submittedName>
        <fullName evidence="16">TonB-dependent receptor</fullName>
    </submittedName>
</protein>
<dbReference type="Gene3D" id="2.40.170.20">
    <property type="entry name" value="TonB-dependent receptor, beta-barrel domain"/>
    <property type="match status" value="1"/>
</dbReference>
<dbReference type="InterPro" id="IPR039426">
    <property type="entry name" value="TonB-dep_rcpt-like"/>
</dbReference>
<feature type="domain" description="TonB-dependent receptor plug" evidence="15">
    <location>
        <begin position="119"/>
        <end position="222"/>
    </location>
</feature>
<accession>A0A8J8JUE9</accession>
<evidence type="ECO:0000256" key="7">
    <source>
        <dbReference type="ARBA" id="ARBA00023065"/>
    </source>
</evidence>
<dbReference type="GO" id="GO:0009279">
    <property type="term" value="C:cell outer membrane"/>
    <property type="evidence" value="ECO:0007669"/>
    <property type="project" value="UniProtKB-SubCell"/>
</dbReference>
<evidence type="ECO:0000256" key="8">
    <source>
        <dbReference type="ARBA" id="ARBA00023077"/>
    </source>
</evidence>
<dbReference type="GO" id="GO:0006826">
    <property type="term" value="P:iron ion transport"/>
    <property type="evidence" value="ECO:0007669"/>
    <property type="project" value="UniProtKB-KW"/>
</dbReference>
<evidence type="ECO:0000256" key="1">
    <source>
        <dbReference type="ARBA" id="ARBA00004571"/>
    </source>
</evidence>
<dbReference type="InterPro" id="IPR008969">
    <property type="entry name" value="CarboxyPept-like_regulatory"/>
</dbReference>
<dbReference type="PROSITE" id="PS52016">
    <property type="entry name" value="TONB_DEPENDENT_REC_3"/>
    <property type="match status" value="1"/>
</dbReference>
<keyword evidence="5 11" id="KW-0812">Transmembrane</keyword>
<organism evidence="16 17">
    <name type="scientific">Limnovirga soli</name>
    <dbReference type="NCBI Taxonomy" id="2656915"/>
    <lineage>
        <taxon>Bacteria</taxon>
        <taxon>Pseudomonadati</taxon>
        <taxon>Bacteroidota</taxon>
        <taxon>Chitinophagia</taxon>
        <taxon>Chitinophagales</taxon>
        <taxon>Chitinophagaceae</taxon>
        <taxon>Limnovirga</taxon>
    </lineage>
</organism>
<keyword evidence="8 12" id="KW-0798">TonB box</keyword>
<evidence type="ECO:0000256" key="6">
    <source>
        <dbReference type="ARBA" id="ARBA00023004"/>
    </source>
</evidence>
<dbReference type="PANTHER" id="PTHR32552">
    <property type="entry name" value="FERRICHROME IRON RECEPTOR-RELATED"/>
    <property type="match status" value="1"/>
</dbReference>
<dbReference type="PANTHER" id="PTHR32552:SF81">
    <property type="entry name" value="TONB-DEPENDENT OUTER MEMBRANE RECEPTOR"/>
    <property type="match status" value="1"/>
</dbReference>
<dbReference type="CDD" id="cd01347">
    <property type="entry name" value="ligand_gated_channel"/>
    <property type="match status" value="1"/>
</dbReference>
<dbReference type="Pfam" id="PF13715">
    <property type="entry name" value="CarbopepD_reg_2"/>
    <property type="match status" value="1"/>
</dbReference>
<evidence type="ECO:0000256" key="11">
    <source>
        <dbReference type="PROSITE-ProRule" id="PRU01360"/>
    </source>
</evidence>
<sequence>MNVKKLVCIALLIFITGIAKSQQLQGTITNDKAAPVADAFIHVLNSNLFAFTDDLGKFVIPHLTKGSYTIIVSATGYASKQATIQVVEQHVTNIDMQLADATLQLDEVMVSAEKREASQQQVPVSISTLTAKQVQQYRLWDTKDLSAIIPNFFANNSGDYRNVSSIRGITTTSYDPAVATYVDGVNQFTLDTYIGALNDIERIEVLRGPQGTLYGRNATGGVINIITKQPTNKSTGFVEINTGNYGLQRYTGGLRIPLVKDKLFVGATATFNSRDGYYTNTFNNTGFDDQHSIAGNYYIKYLPATNWAITLNVKHQNNRNKGAFPMVNGMDEAINNPFMLSQDATATMIDNTFNTSLTISHSGSKVNFTSLSAYQQNHRYYNAPLDGDFSPADIVTVINDYGNSWNNVKAFTQELRLGSAAAKKSAFQWTAGTYFYYQHNPNKQATHFGKDAGLFGIPDTDFATINTSTGKNSGIAFFAQGNYAITKQLELIAGLRYDYENKKLNVEGAYQKDGTEAFIIRPDTAGSVHYNAVSPKIGFNYRASKNTNLFATYSRGFRTGGLTQLSSDPSQPPLYPYQPEYSNNIEAGIKNTLFKDKLRLNITLFLSRINDAQVPTLVLPDAITVTRNTGKLTSKGAELELSATPVKGFRVDYNFGYTHAAYTSLKIAQNGETANLDGKRQIFTPDLTSMLAIQYSCPIADGSPIQFVARAEWMHFGTQYFDLANTIQQSPYSVINTRFGLSSAKTDFFIWSRNIGNKKYIAYAYDFGAIHLADPQTYGVTLQYRFK</sequence>
<keyword evidence="17" id="KW-1185">Reference proteome</keyword>
<keyword evidence="10 11" id="KW-0998">Cell outer membrane</keyword>
<keyword evidence="4" id="KW-0410">Iron transport</keyword>
<evidence type="ECO:0000256" key="10">
    <source>
        <dbReference type="ARBA" id="ARBA00023237"/>
    </source>
</evidence>
<dbReference type="AlphaFoldDB" id="A0A8J8JUE9"/>
<evidence type="ECO:0000256" key="5">
    <source>
        <dbReference type="ARBA" id="ARBA00022692"/>
    </source>
</evidence>
<feature type="domain" description="TonB-dependent receptor-like beta-barrel" evidence="14">
    <location>
        <begin position="241"/>
        <end position="739"/>
    </location>
</feature>
<keyword evidence="6" id="KW-0408">Iron</keyword>
<evidence type="ECO:0000259" key="14">
    <source>
        <dbReference type="Pfam" id="PF00593"/>
    </source>
</evidence>
<dbReference type="InterPro" id="IPR000531">
    <property type="entry name" value="Beta-barrel_TonB"/>
</dbReference>
<evidence type="ECO:0000256" key="13">
    <source>
        <dbReference type="SAM" id="SignalP"/>
    </source>
</evidence>
<evidence type="ECO:0000259" key="15">
    <source>
        <dbReference type="Pfam" id="PF07715"/>
    </source>
</evidence>
<evidence type="ECO:0000313" key="17">
    <source>
        <dbReference type="Proteomes" id="UP000598971"/>
    </source>
</evidence>
<comment type="similarity">
    <text evidence="11 12">Belongs to the TonB-dependent receptor family.</text>
</comment>